<evidence type="ECO:0000256" key="1">
    <source>
        <dbReference type="SAM" id="Phobius"/>
    </source>
</evidence>
<gene>
    <name evidence="2" type="ORF">NCTC10698_01607</name>
</gene>
<dbReference type="EMBL" id="UFXL01000001">
    <property type="protein sequence ID" value="SUY76393.1"/>
    <property type="molecule type" value="Genomic_DNA"/>
</dbReference>
<keyword evidence="1" id="KW-0472">Membrane</keyword>
<dbReference type="PANTHER" id="PTHR32309:SF13">
    <property type="entry name" value="FERRIC ENTEROBACTIN TRANSPORT PROTEIN FEPE"/>
    <property type="match status" value="1"/>
</dbReference>
<dbReference type="SUPFAM" id="SSF160355">
    <property type="entry name" value="Bacterial polysaccharide co-polymerase-like"/>
    <property type="match status" value="1"/>
</dbReference>
<accession>A0A8B4S343</accession>
<keyword evidence="1" id="KW-0812">Transmembrane</keyword>
<protein>
    <submittedName>
        <fullName evidence="2">Chain length determinant protein WzzB</fullName>
    </submittedName>
</protein>
<dbReference type="RefSeq" id="WP_034349497.1">
    <property type="nucleotide sequence ID" value="NZ_BBJZ01000017.1"/>
</dbReference>
<keyword evidence="3" id="KW-1185">Reference proteome</keyword>
<dbReference type="PANTHER" id="PTHR32309">
    <property type="entry name" value="TYROSINE-PROTEIN KINASE"/>
    <property type="match status" value="1"/>
</dbReference>
<dbReference type="InterPro" id="IPR050445">
    <property type="entry name" value="Bact_polysacc_biosynth/exp"/>
</dbReference>
<sequence length="374" mass="41894">MNSRLNVTIEKTAVSLQSVLSRLRPQLPVIFAAAVVGVLIATVAAFTAKPRYEVRAFVDKPYFNELTELNIGRSSATGLEQYSPDQVYAYFVRRLITDEAKQRFFRDTYLPSLDSPPASEEEKQALYGRMQKIVLKVTPPPEKARGGRSLYSVDVESRTGELAAEWLQTFLAQVSEDARNALIKDIEQSIQLHVRNTERALEEKTYTAELLRKDRQAQLTEALKVAQAVGIKDPQMTTAQPPRQDTAASFLDGSRLYARGSKSLQAELEVLRQRNDDTPFIDGLRQTQAQLNLLKELDPAATNFKIFHIDGEVNVPLKPRSPNKSLYLAIGLFLGLAIGFLIAMIRSGILRELLLEAEPNSQSAFHKLETVYSK</sequence>
<comment type="caution">
    <text evidence="2">The sequence shown here is derived from an EMBL/GenBank/DDBJ whole genome shotgun (WGS) entry which is preliminary data.</text>
</comment>
<evidence type="ECO:0000313" key="3">
    <source>
        <dbReference type="Proteomes" id="UP000255070"/>
    </source>
</evidence>
<name>A0A8B4S343_COMTE</name>
<dbReference type="Proteomes" id="UP000255070">
    <property type="component" value="Unassembled WGS sequence"/>
</dbReference>
<organism evidence="2 3">
    <name type="scientific">Comamonas testosteroni</name>
    <name type="common">Pseudomonas testosteroni</name>
    <dbReference type="NCBI Taxonomy" id="285"/>
    <lineage>
        <taxon>Bacteria</taxon>
        <taxon>Pseudomonadati</taxon>
        <taxon>Pseudomonadota</taxon>
        <taxon>Betaproteobacteria</taxon>
        <taxon>Burkholderiales</taxon>
        <taxon>Comamonadaceae</taxon>
        <taxon>Comamonas</taxon>
    </lineage>
</organism>
<dbReference type="AlphaFoldDB" id="A0A8B4S343"/>
<dbReference type="GO" id="GO:0005886">
    <property type="term" value="C:plasma membrane"/>
    <property type="evidence" value="ECO:0007669"/>
    <property type="project" value="TreeGrafter"/>
</dbReference>
<dbReference type="Gene3D" id="3.30.1890.10">
    <property type="entry name" value="FepE-like"/>
    <property type="match status" value="1"/>
</dbReference>
<keyword evidence="1" id="KW-1133">Transmembrane helix</keyword>
<dbReference type="GO" id="GO:0004713">
    <property type="term" value="F:protein tyrosine kinase activity"/>
    <property type="evidence" value="ECO:0007669"/>
    <property type="project" value="TreeGrafter"/>
</dbReference>
<proteinExistence type="predicted"/>
<feature type="transmembrane region" description="Helical" evidence="1">
    <location>
        <begin position="326"/>
        <end position="345"/>
    </location>
</feature>
<reference evidence="2 3" key="1">
    <citation type="submission" date="2018-06" db="EMBL/GenBank/DDBJ databases">
        <authorList>
            <consortium name="Pathogen Informatics"/>
            <person name="Doyle S."/>
        </authorList>
    </citation>
    <scope>NUCLEOTIDE SEQUENCE [LARGE SCALE GENOMIC DNA]</scope>
    <source>
        <strain evidence="2 3">NCTC10698</strain>
    </source>
</reference>
<evidence type="ECO:0000313" key="2">
    <source>
        <dbReference type="EMBL" id="SUY76393.1"/>
    </source>
</evidence>
<feature type="transmembrane region" description="Helical" evidence="1">
    <location>
        <begin position="29"/>
        <end position="48"/>
    </location>
</feature>
<dbReference type="GeneID" id="64000270"/>